<dbReference type="AlphaFoldDB" id="A0A919NWJ8"/>
<sequence>MRNRTLQFPALAGPVRVGAVLALFIGLLWVIAPSAEASTVGDNTVRPISPARYDRLKPSKKREPAGFGINWIGISYKANGPHVGYLFPGDHFDVEVFRPNTGKNAAVDRWPYGYAGGGFGGCAFAYGTRHLAAKKTTRAKGRCPKLPIKTSSGGKRFTSNKYAEDRDLFCTDHARDPLCTPAGTWFKDRKDSKACESSPKSASCRASQIRRGDREVHATVSTKCTAFANIGAEAIYRAGRARPTPATGVGTVGAGTKVNVRYVTKSRIDAYVLVNPPDKVVITLGRPVIRWVFVKRDCLNPAPTTRTAPTTAAVPTQTAEAKPASPCHWKVVWPSAGVYELPTRGKPPLKTKHSGDVVGPYCNTQHNATENEAYVMVSTKAATDGIGWMRRAALTPAESHR</sequence>
<dbReference type="Proteomes" id="UP000623608">
    <property type="component" value="Unassembled WGS sequence"/>
</dbReference>
<accession>A0A919NWJ8</accession>
<evidence type="ECO:0000313" key="2">
    <source>
        <dbReference type="Proteomes" id="UP000623608"/>
    </source>
</evidence>
<name>A0A919NWJ8_9ACTN</name>
<comment type="caution">
    <text evidence="1">The sequence shown here is derived from an EMBL/GenBank/DDBJ whole genome shotgun (WGS) entry which is preliminary data.</text>
</comment>
<gene>
    <name evidence="1" type="ORF">Ate02nite_79590</name>
</gene>
<organism evidence="1 2">
    <name type="scientific">Paractinoplanes tereljensis</name>
    <dbReference type="NCBI Taxonomy" id="571912"/>
    <lineage>
        <taxon>Bacteria</taxon>
        <taxon>Bacillati</taxon>
        <taxon>Actinomycetota</taxon>
        <taxon>Actinomycetes</taxon>
        <taxon>Micromonosporales</taxon>
        <taxon>Micromonosporaceae</taxon>
        <taxon>Paractinoplanes</taxon>
    </lineage>
</organism>
<dbReference type="EMBL" id="BOMY01000050">
    <property type="protein sequence ID" value="GIF25229.1"/>
    <property type="molecule type" value="Genomic_DNA"/>
</dbReference>
<keyword evidence="2" id="KW-1185">Reference proteome</keyword>
<proteinExistence type="predicted"/>
<reference evidence="1" key="1">
    <citation type="submission" date="2021-01" db="EMBL/GenBank/DDBJ databases">
        <title>Whole genome shotgun sequence of Actinoplanes tereljensis NBRC 105297.</title>
        <authorList>
            <person name="Komaki H."/>
            <person name="Tamura T."/>
        </authorList>
    </citation>
    <scope>NUCLEOTIDE SEQUENCE</scope>
    <source>
        <strain evidence="1">NBRC 105297</strain>
    </source>
</reference>
<protein>
    <submittedName>
        <fullName evidence="1">Uncharacterized protein</fullName>
    </submittedName>
</protein>
<evidence type="ECO:0000313" key="1">
    <source>
        <dbReference type="EMBL" id="GIF25229.1"/>
    </source>
</evidence>